<comment type="caution">
    <text evidence="3">The sequence shown here is derived from an EMBL/GenBank/DDBJ whole genome shotgun (WGS) entry which is preliminary data.</text>
</comment>
<evidence type="ECO:0000313" key="4">
    <source>
        <dbReference type="Proteomes" id="UP000228987"/>
    </source>
</evidence>
<feature type="transmembrane region" description="Helical" evidence="2">
    <location>
        <begin position="21"/>
        <end position="46"/>
    </location>
</feature>
<feature type="compositionally biased region" description="Acidic residues" evidence="1">
    <location>
        <begin position="116"/>
        <end position="140"/>
    </location>
</feature>
<dbReference type="InterPro" id="IPR025498">
    <property type="entry name" value="DUF4389"/>
</dbReference>
<sequence length="182" mass="20442">MNEQSEQIKKNFLDQWIRLAFVVLYIIVFGLLWRFIAILLLVVIILQSLHRVVAAENNNTLLTFSEGLGNFLLKVLHYVLYMSDDKPIDFDAFFGQKNPKAENSTQATEENSAQSEEAEEVIEEAELVAEEGSEVDDEDATVSAKQTSAADDDVFADISFTEQTEDSTGNDSDEDNQPKKPD</sequence>
<evidence type="ECO:0000256" key="1">
    <source>
        <dbReference type="SAM" id="MobiDB-lite"/>
    </source>
</evidence>
<protein>
    <recommendedName>
        <fullName evidence="5">DUF4389 domain-containing protein</fullName>
    </recommendedName>
</protein>
<reference evidence="4" key="1">
    <citation type="submission" date="2017-08" db="EMBL/GenBank/DDBJ databases">
        <title>A dynamic microbial community with high functional redundancy inhabits the cold, oxic subseafloor aquifer.</title>
        <authorList>
            <person name="Tully B.J."/>
            <person name="Wheat C.G."/>
            <person name="Glazer B.T."/>
            <person name="Huber J.A."/>
        </authorList>
    </citation>
    <scope>NUCLEOTIDE SEQUENCE [LARGE SCALE GENOMIC DNA]</scope>
</reference>
<feature type="region of interest" description="Disordered" evidence="1">
    <location>
        <begin position="98"/>
        <end position="182"/>
    </location>
</feature>
<gene>
    <name evidence="3" type="ORF">COA71_06050</name>
</gene>
<feature type="compositionally biased region" description="Polar residues" evidence="1">
    <location>
        <begin position="160"/>
        <end position="170"/>
    </location>
</feature>
<keyword evidence="2" id="KW-1133">Transmembrane helix</keyword>
<keyword evidence="2" id="KW-0472">Membrane</keyword>
<evidence type="ECO:0008006" key="5">
    <source>
        <dbReference type="Google" id="ProtNLM"/>
    </source>
</evidence>
<dbReference type="Proteomes" id="UP000228987">
    <property type="component" value="Unassembled WGS sequence"/>
</dbReference>
<accession>A0A2A5CEF2</accession>
<keyword evidence="2" id="KW-0812">Transmembrane</keyword>
<proteinExistence type="predicted"/>
<evidence type="ECO:0000313" key="3">
    <source>
        <dbReference type="EMBL" id="PCJ42152.1"/>
    </source>
</evidence>
<organism evidence="3 4">
    <name type="scientific">SAR86 cluster bacterium</name>
    <dbReference type="NCBI Taxonomy" id="2030880"/>
    <lineage>
        <taxon>Bacteria</taxon>
        <taxon>Pseudomonadati</taxon>
        <taxon>Pseudomonadota</taxon>
        <taxon>Gammaproteobacteria</taxon>
        <taxon>SAR86 cluster</taxon>
    </lineage>
</organism>
<name>A0A2A5CEF2_9GAMM</name>
<evidence type="ECO:0000256" key="2">
    <source>
        <dbReference type="SAM" id="Phobius"/>
    </source>
</evidence>
<dbReference type="EMBL" id="NVWI01000003">
    <property type="protein sequence ID" value="PCJ42152.1"/>
    <property type="molecule type" value="Genomic_DNA"/>
</dbReference>
<dbReference type="Pfam" id="PF14333">
    <property type="entry name" value="DUF4389"/>
    <property type="match status" value="1"/>
</dbReference>
<feature type="compositionally biased region" description="Low complexity" evidence="1">
    <location>
        <begin position="106"/>
        <end position="115"/>
    </location>
</feature>
<dbReference type="AlphaFoldDB" id="A0A2A5CEF2"/>